<dbReference type="GO" id="GO:0015629">
    <property type="term" value="C:actin cytoskeleton"/>
    <property type="evidence" value="ECO:0007669"/>
    <property type="project" value="TreeGrafter"/>
</dbReference>
<dbReference type="PANTHER" id="PTHR47385:SF14">
    <property type="entry name" value="TRANSGELIN"/>
    <property type="match status" value="1"/>
</dbReference>
<dbReference type="SUPFAM" id="SSF47576">
    <property type="entry name" value="Calponin-homology domain, CH-domain"/>
    <property type="match status" value="1"/>
</dbReference>
<dbReference type="SMART" id="SM00033">
    <property type="entry name" value="CH"/>
    <property type="match status" value="1"/>
</dbReference>
<dbReference type="Pfam" id="PF00307">
    <property type="entry name" value="CH"/>
    <property type="match status" value="1"/>
</dbReference>
<dbReference type="GO" id="GO:0007015">
    <property type="term" value="P:actin filament organization"/>
    <property type="evidence" value="ECO:0007669"/>
    <property type="project" value="TreeGrafter"/>
</dbReference>
<dbReference type="AlphaFoldDB" id="A0A1I8EHM6"/>
<protein>
    <submittedName>
        <fullName evidence="2">Calponin-homology (CH) domain-containing protein</fullName>
    </submittedName>
</protein>
<dbReference type="GO" id="GO:0051015">
    <property type="term" value="F:actin filament binding"/>
    <property type="evidence" value="ECO:0007669"/>
    <property type="project" value="TreeGrafter"/>
</dbReference>
<dbReference type="WBParaSite" id="maker-PairedContig_2091-snap-gene-2.12-mRNA-1">
    <property type="protein sequence ID" value="maker-PairedContig_2091-snap-gene-2.12-mRNA-1"/>
    <property type="gene ID" value="maker-PairedContig_2091-snap-gene-2.12"/>
</dbReference>
<accession>A0A1I8EHM6</accession>
<dbReference type="PANTHER" id="PTHR47385">
    <property type="entry name" value="CALPONIN"/>
    <property type="match status" value="1"/>
</dbReference>
<organism evidence="2">
    <name type="scientific">Wuchereria bancrofti</name>
    <dbReference type="NCBI Taxonomy" id="6293"/>
    <lineage>
        <taxon>Eukaryota</taxon>
        <taxon>Metazoa</taxon>
        <taxon>Ecdysozoa</taxon>
        <taxon>Nematoda</taxon>
        <taxon>Chromadorea</taxon>
        <taxon>Rhabditida</taxon>
        <taxon>Spirurina</taxon>
        <taxon>Spiruromorpha</taxon>
        <taxon>Filarioidea</taxon>
        <taxon>Onchocercidae</taxon>
        <taxon>Wuchereria</taxon>
    </lineage>
</organism>
<evidence type="ECO:0000313" key="2">
    <source>
        <dbReference type="WBParaSite" id="maker-PairedContig_2091-snap-gene-2.12-mRNA-1"/>
    </source>
</evidence>
<dbReference type="InterPro" id="IPR036872">
    <property type="entry name" value="CH_dom_sf"/>
</dbReference>
<dbReference type="Gene3D" id="1.10.418.10">
    <property type="entry name" value="Calponin-like domain"/>
    <property type="match status" value="1"/>
</dbReference>
<reference evidence="2" key="1">
    <citation type="submission" date="2016-11" db="UniProtKB">
        <authorList>
            <consortium name="WormBaseParasite"/>
        </authorList>
    </citation>
    <scope>IDENTIFICATION</scope>
    <source>
        <strain evidence="2">pt0022</strain>
    </source>
</reference>
<proteinExistence type="predicted"/>
<feature type="domain" description="Calponin-homology (CH)" evidence="1">
    <location>
        <begin position="89"/>
        <end position="213"/>
    </location>
</feature>
<dbReference type="CDD" id="cd00014">
    <property type="entry name" value="CH_SF"/>
    <property type="match status" value="1"/>
</dbReference>
<dbReference type="InterPro" id="IPR001715">
    <property type="entry name" value="CH_dom"/>
</dbReference>
<dbReference type="PROSITE" id="PS50021">
    <property type="entry name" value="CH"/>
    <property type="match status" value="1"/>
</dbReference>
<evidence type="ECO:0000259" key="1">
    <source>
        <dbReference type="PROSITE" id="PS50021"/>
    </source>
</evidence>
<name>A0A1I8EHM6_WUCBA</name>
<sequence>MEPNIAHYYLFYEIAPLQAPYVNSPVAENKLPTSVNCDEDIPAVDADVKDLNTLELKDVEAKEKVPESRKDPREDPIGWVNSLIPGAVHKVNYRLLDWAQQLAIEEEGKRQILPGKSDAVTKNQFLSFLRDGSLLAKLANRLQPGTIETIHEGDAAKDKANQTSNINAFINFVKEKAGLSEEQVFTAADLQEKGKAGYQAVFNTLMQLALKAQGIFEQKGIDVEQLIQTASQVVPTNLVQTILNFFRRAQPTQTPKKLAKEAEEKDKAATVEKVVEEKQAEDEVCKKVDAQAGVDTPAVAVH</sequence>
<dbReference type="InterPro" id="IPR050606">
    <property type="entry name" value="Calponin-like"/>
</dbReference>